<dbReference type="NCBIfam" id="NF007214">
    <property type="entry name" value="PRK09636.1"/>
    <property type="match status" value="1"/>
</dbReference>
<dbReference type="InterPro" id="IPR013324">
    <property type="entry name" value="RNA_pol_sigma_r3/r4-like"/>
</dbReference>
<dbReference type="InterPro" id="IPR013249">
    <property type="entry name" value="RNA_pol_sigma70_r4_t2"/>
</dbReference>
<evidence type="ECO:0000313" key="5">
    <source>
        <dbReference type="EMBL" id="GAK45412.1"/>
    </source>
</evidence>
<reference evidence="5 6" key="1">
    <citation type="submission" date="2014-07" db="EMBL/GenBank/DDBJ databases">
        <title>Tepidicaulis marinum gen. nov., sp. nov., a novel marine bacterium denitrifying nitrate to nitrous oxide strictly under microaerobic conditions.</title>
        <authorList>
            <person name="Takeuchi M."/>
            <person name="Yamagishi T."/>
            <person name="Kamagata Y."/>
            <person name="Oshima K."/>
            <person name="Hattori M."/>
            <person name="Katayama T."/>
            <person name="Hanada S."/>
            <person name="Tamaki H."/>
            <person name="Marumo K."/>
            <person name="Maeda H."/>
            <person name="Nedachi M."/>
            <person name="Iwasaki W."/>
            <person name="Suwa Y."/>
            <person name="Sakata S."/>
        </authorList>
    </citation>
    <scope>NUCLEOTIDE SEQUENCE [LARGE SCALE GENOMIC DNA]</scope>
    <source>
        <strain evidence="5 6">MA2</strain>
    </source>
</reference>
<dbReference type="InterPro" id="IPR013325">
    <property type="entry name" value="RNA_pol_sigma_r2"/>
</dbReference>
<dbReference type="SUPFAM" id="SSF54427">
    <property type="entry name" value="NTF2-like"/>
    <property type="match status" value="1"/>
</dbReference>
<dbReference type="eggNOG" id="COG1595">
    <property type="taxonomic scope" value="Bacteria"/>
</dbReference>
<dbReference type="SUPFAM" id="SSF88946">
    <property type="entry name" value="Sigma2 domain of RNA polymerase sigma factors"/>
    <property type="match status" value="1"/>
</dbReference>
<dbReference type="InterPro" id="IPR032710">
    <property type="entry name" value="NTF2-like_dom_sf"/>
</dbReference>
<dbReference type="Gene3D" id="3.10.450.50">
    <property type="match status" value="1"/>
</dbReference>
<dbReference type="Gene3D" id="1.10.1740.10">
    <property type="match status" value="1"/>
</dbReference>
<dbReference type="InterPro" id="IPR007627">
    <property type="entry name" value="RNA_pol_sigma70_r2"/>
</dbReference>
<dbReference type="STRING" id="1333998.M2A_1911"/>
<evidence type="ECO:0000256" key="1">
    <source>
        <dbReference type="ARBA" id="ARBA00011344"/>
    </source>
</evidence>
<dbReference type="Pfam" id="PF08281">
    <property type="entry name" value="Sigma70_r4_2"/>
    <property type="match status" value="1"/>
</dbReference>
<gene>
    <name evidence="5" type="ORF">M2A_1911</name>
</gene>
<dbReference type="InterPro" id="IPR052704">
    <property type="entry name" value="ECF_Sigma-70_Domain"/>
</dbReference>
<comment type="subunit">
    <text evidence="1">Interacts transiently with the RNA polymerase catalytic core formed by RpoA, RpoB, RpoC and RpoZ (2 alpha, 1 beta, 1 beta' and 1 omega subunit) to form the RNA polymerase holoenzyme that can initiate transcription.</text>
</comment>
<dbReference type="PANTHER" id="PTHR30173:SF36">
    <property type="entry name" value="ECF RNA POLYMERASE SIGMA FACTOR SIGJ"/>
    <property type="match status" value="1"/>
</dbReference>
<dbReference type="Gene3D" id="1.10.10.10">
    <property type="entry name" value="Winged helix-like DNA-binding domain superfamily/Winged helix DNA-binding domain"/>
    <property type="match status" value="1"/>
</dbReference>
<dbReference type="AlphaFoldDB" id="A0A081BBJ4"/>
<evidence type="ECO:0000259" key="3">
    <source>
        <dbReference type="Pfam" id="PF04542"/>
    </source>
</evidence>
<dbReference type="GO" id="GO:0006352">
    <property type="term" value="P:DNA-templated transcription initiation"/>
    <property type="evidence" value="ECO:0007669"/>
    <property type="project" value="InterPro"/>
</dbReference>
<feature type="region of interest" description="Disordered" evidence="2">
    <location>
        <begin position="308"/>
        <end position="327"/>
    </location>
</feature>
<name>A0A081BBJ4_9HYPH</name>
<proteinExistence type="predicted"/>
<dbReference type="Pfam" id="PF04542">
    <property type="entry name" value="Sigma70_r2"/>
    <property type="match status" value="1"/>
</dbReference>
<evidence type="ECO:0000256" key="2">
    <source>
        <dbReference type="SAM" id="MobiDB-lite"/>
    </source>
</evidence>
<dbReference type="PANTHER" id="PTHR30173">
    <property type="entry name" value="SIGMA 19 FACTOR"/>
    <property type="match status" value="1"/>
</dbReference>
<dbReference type="Proteomes" id="UP000028702">
    <property type="component" value="Unassembled WGS sequence"/>
</dbReference>
<dbReference type="SUPFAM" id="SSF88659">
    <property type="entry name" value="Sigma3 and sigma4 domains of RNA polymerase sigma factors"/>
    <property type="match status" value="1"/>
</dbReference>
<comment type="caution">
    <text evidence="5">The sequence shown here is derived from an EMBL/GenBank/DDBJ whole genome shotgun (WGS) entry which is preliminary data.</text>
</comment>
<feature type="domain" description="RNA polymerase sigma-70 region 2" evidence="3">
    <location>
        <begin position="7"/>
        <end position="70"/>
    </location>
</feature>
<protein>
    <submittedName>
        <fullName evidence="5">ECF subfamily RNA polymerase sigma-24 factor</fullName>
    </submittedName>
</protein>
<keyword evidence="6" id="KW-1185">Reference proteome</keyword>
<organism evidence="5 6">
    <name type="scientific">Tepidicaulis marinus</name>
    <dbReference type="NCBI Taxonomy" id="1333998"/>
    <lineage>
        <taxon>Bacteria</taxon>
        <taxon>Pseudomonadati</taxon>
        <taxon>Pseudomonadota</taxon>
        <taxon>Alphaproteobacteria</taxon>
        <taxon>Hyphomicrobiales</taxon>
        <taxon>Parvibaculaceae</taxon>
        <taxon>Tepidicaulis</taxon>
    </lineage>
</organism>
<sequence>MSPEETFENLRPHAMRVAYRLLGTLAEAEDVVQEAWLRWSRVQASEIRSPKAWLTTTVTRLAIDQLRAQKARRETYPGPWLPAPLIEFDLDHLPDEKTPSPEDRIALADDVSLALMMVLEQLGPEERAAFILREAFDTEYGEIARILGKSEAACRQIVSRAHKHIRAGKPRFEQTKDQHSSLHTAFLQALQSGDVEAFGRLCAQDAVLLSDGGGKVQAALNPLYGRDRVTRFILGLARKWVRWVESGRLPGQTLEFYSARINGLPGFVTFTGEEIYMSVALDTDDEGRISHVYMMRNPDKLKHVHRPPGPPTLSFDLRAGTIPGGTS</sequence>
<dbReference type="InterPro" id="IPR014284">
    <property type="entry name" value="RNA_pol_sigma-70_dom"/>
</dbReference>
<dbReference type="NCBIfam" id="TIGR02937">
    <property type="entry name" value="sigma70-ECF"/>
    <property type="match status" value="1"/>
</dbReference>
<feature type="domain" description="RNA polymerase sigma factor 70 region 4 type 2" evidence="4">
    <location>
        <begin position="113"/>
        <end position="164"/>
    </location>
</feature>
<dbReference type="InterPro" id="IPR036388">
    <property type="entry name" value="WH-like_DNA-bd_sf"/>
</dbReference>
<accession>A0A081BBJ4</accession>
<evidence type="ECO:0000259" key="4">
    <source>
        <dbReference type="Pfam" id="PF08281"/>
    </source>
</evidence>
<dbReference type="RefSeq" id="WP_045446407.1">
    <property type="nucleotide sequence ID" value="NZ_BBIO01000009.1"/>
</dbReference>
<evidence type="ECO:0000313" key="6">
    <source>
        <dbReference type="Proteomes" id="UP000028702"/>
    </source>
</evidence>
<dbReference type="EMBL" id="BBIO01000009">
    <property type="protein sequence ID" value="GAK45412.1"/>
    <property type="molecule type" value="Genomic_DNA"/>
</dbReference>
<dbReference type="GO" id="GO:0016987">
    <property type="term" value="F:sigma factor activity"/>
    <property type="evidence" value="ECO:0007669"/>
    <property type="project" value="InterPro"/>
</dbReference>
<dbReference type="GO" id="GO:0003677">
    <property type="term" value="F:DNA binding"/>
    <property type="evidence" value="ECO:0007669"/>
    <property type="project" value="InterPro"/>
</dbReference>